<keyword evidence="3" id="KW-0378">Hydrolase</keyword>
<sequence>MKKTTVLFLFSLFCLFSNSLFSQEFKTYKLDNGLTVYLWPDSNQPDVTGVVAVRAGSIDEPAEYTGLAHYLEHVLFKGTHKIGALDWEKEKPHYDQIIKLYDEYAEATDPAVRVELETKINEESLLAAQYANTSEFSNLVEGMGGEGLNAGTSYDMTFYYNNFPTFQLEKWLDLYSERMINPIFRSFQAELENVFEEYNMYQDNNNTHISQFLFSNLYKGHPYERDIIGTSDDLKNPRLSKLIEFYNTWYVPSNMALILVGNFDAESAKPLIEEKFGRLETKEIPERPSYPETDFSGNPTHKAKLGYSPSVIWGYKGVPVGHQDELLLDFCASLLSNSMNTGLLDKVTLDGDVQYAGASVDSRRDQGRFLIQAVPYYDANQRRYDSDKATEKIVMEQVNKLKAGDIEDWLIESVKNAELRNYELTMENPTSKVAMLRMMFIYNLPLDYFTKMPEKIKAITKADIQQIAKKYIDAGHLTVSIEVGTPKKNKLKKPDIKPIEQPKGKTSAYAEYLKAIPVKPVPEIYNDFADVKTVNLYDKVKLHCSENPMNDYFSVTLKYGVGTKKMPKLKYATSLMNSAGIMPDMDAQSVRREFSKLNATCTYRVTDDYFYINLLGLESNLEEICQLMTRQTLMPKLDEKQLNRVAGNEISSRLMFEAKSADILGNALLEYALYEKESDYIDRLTLEEVFYLTISELTGEIIRATDYTLDIHYVGKRPAAEITEVLKANLPLKEGVKDSESPVIQDRVKYDKQTIYFLPNSDVQQAKIYFYVEGFDYNIADEVEIDAFNQYFSGGFNGLVMNEIRENNSMAYTAVGYVSTPPVQNKNTYFLGYVGTQPDKVADAVDLYMELLKKMPLHPERIDNIKTYLKQSALTTKPTFRLKSQRFADWEKLGYTDDPAKVNMEKINNLTFEQIQNFYEQKIKDKPITIIITGDRKLIDTKQIEQNHGKIRRVNAKQLFSAE</sequence>
<feature type="domain" description="Peptidase M16 C-terminal" evidence="8">
    <location>
        <begin position="241"/>
        <end position="417"/>
    </location>
</feature>
<evidence type="ECO:0000256" key="6">
    <source>
        <dbReference type="SAM" id="SignalP"/>
    </source>
</evidence>
<evidence type="ECO:0000313" key="9">
    <source>
        <dbReference type="EMBL" id="SHE70569.1"/>
    </source>
</evidence>
<dbReference type="Gene3D" id="3.30.830.10">
    <property type="entry name" value="Metalloenzyme, LuxS/M16 peptidase-like"/>
    <property type="match status" value="3"/>
</dbReference>
<dbReference type="InterPro" id="IPR007863">
    <property type="entry name" value="Peptidase_M16_C"/>
</dbReference>
<dbReference type="GO" id="GO:0008237">
    <property type="term" value="F:metallopeptidase activity"/>
    <property type="evidence" value="ECO:0007669"/>
    <property type="project" value="UniProtKB-KW"/>
</dbReference>
<dbReference type="Pfam" id="PF05193">
    <property type="entry name" value="Peptidase_M16_C"/>
    <property type="match status" value="2"/>
</dbReference>
<reference evidence="9 10" key="1">
    <citation type="submission" date="2016-11" db="EMBL/GenBank/DDBJ databases">
        <authorList>
            <person name="Jaros S."/>
            <person name="Januszkiewicz K."/>
            <person name="Wedrychowicz H."/>
        </authorList>
    </citation>
    <scope>NUCLEOTIDE SEQUENCE [LARGE SCALE GENOMIC DNA]</scope>
    <source>
        <strain evidence="9 10">DSM 26910</strain>
    </source>
</reference>
<evidence type="ECO:0000259" key="7">
    <source>
        <dbReference type="Pfam" id="PF00675"/>
    </source>
</evidence>
<dbReference type="Pfam" id="PF00675">
    <property type="entry name" value="Peptidase_M16"/>
    <property type="match status" value="2"/>
</dbReference>
<feature type="signal peptide" evidence="6">
    <location>
        <begin position="1"/>
        <end position="22"/>
    </location>
</feature>
<dbReference type="OrthoDB" id="9811314at2"/>
<dbReference type="EMBL" id="FQUM01000002">
    <property type="protein sequence ID" value="SHE70569.1"/>
    <property type="molecule type" value="Genomic_DNA"/>
</dbReference>
<feature type="domain" description="Peptidase M16 N-terminal" evidence="7">
    <location>
        <begin position="41"/>
        <end position="82"/>
    </location>
</feature>
<dbReference type="RefSeq" id="WP_072999187.1">
    <property type="nucleotide sequence ID" value="NZ_FQUM01000002.1"/>
</dbReference>
<keyword evidence="4" id="KW-0862">Zinc</keyword>
<accession>A0A1M4VNN2</accession>
<dbReference type="InterPro" id="IPR011249">
    <property type="entry name" value="Metalloenz_LuxS/M16"/>
</dbReference>
<organism evidence="9 10">
    <name type="scientific">Mariniphaga anaerophila</name>
    <dbReference type="NCBI Taxonomy" id="1484053"/>
    <lineage>
        <taxon>Bacteria</taxon>
        <taxon>Pseudomonadati</taxon>
        <taxon>Bacteroidota</taxon>
        <taxon>Bacteroidia</taxon>
        <taxon>Marinilabiliales</taxon>
        <taxon>Prolixibacteraceae</taxon>
        <taxon>Mariniphaga</taxon>
    </lineage>
</organism>
<dbReference type="InterPro" id="IPR050626">
    <property type="entry name" value="Peptidase_M16"/>
</dbReference>
<dbReference type="GO" id="GO:0006508">
    <property type="term" value="P:proteolysis"/>
    <property type="evidence" value="ECO:0007669"/>
    <property type="project" value="UniProtKB-KW"/>
</dbReference>
<gene>
    <name evidence="9" type="ORF">SAMN05444274_102157</name>
</gene>
<evidence type="ECO:0000313" key="10">
    <source>
        <dbReference type="Proteomes" id="UP000184164"/>
    </source>
</evidence>
<evidence type="ECO:0000259" key="8">
    <source>
        <dbReference type="Pfam" id="PF05193"/>
    </source>
</evidence>
<keyword evidence="2" id="KW-0645">Protease</keyword>
<keyword evidence="5" id="KW-0482">Metalloprotease</keyword>
<evidence type="ECO:0000256" key="4">
    <source>
        <dbReference type="ARBA" id="ARBA00022833"/>
    </source>
</evidence>
<evidence type="ECO:0000256" key="3">
    <source>
        <dbReference type="ARBA" id="ARBA00022801"/>
    </source>
</evidence>
<evidence type="ECO:0000256" key="2">
    <source>
        <dbReference type="ARBA" id="ARBA00022670"/>
    </source>
</evidence>
<dbReference type="PANTHER" id="PTHR43690">
    <property type="entry name" value="NARDILYSIN"/>
    <property type="match status" value="1"/>
</dbReference>
<evidence type="ECO:0000256" key="5">
    <source>
        <dbReference type="ARBA" id="ARBA00023049"/>
    </source>
</evidence>
<dbReference type="SUPFAM" id="SSF63411">
    <property type="entry name" value="LuxS/MPP-like metallohydrolase"/>
    <property type="match status" value="4"/>
</dbReference>
<dbReference type="GO" id="GO:0046872">
    <property type="term" value="F:metal ion binding"/>
    <property type="evidence" value="ECO:0007669"/>
    <property type="project" value="InterPro"/>
</dbReference>
<keyword evidence="10" id="KW-1185">Reference proteome</keyword>
<dbReference type="Proteomes" id="UP000184164">
    <property type="component" value="Unassembled WGS sequence"/>
</dbReference>
<evidence type="ECO:0000256" key="1">
    <source>
        <dbReference type="ARBA" id="ARBA00007261"/>
    </source>
</evidence>
<dbReference type="PANTHER" id="PTHR43690:SF17">
    <property type="entry name" value="PROTEIN YHJJ"/>
    <property type="match status" value="1"/>
</dbReference>
<dbReference type="STRING" id="1484053.SAMN05444274_102157"/>
<dbReference type="AlphaFoldDB" id="A0A1M4VNN2"/>
<dbReference type="InterPro" id="IPR011765">
    <property type="entry name" value="Pept_M16_N"/>
</dbReference>
<feature type="domain" description="Peptidase M16 C-terminal" evidence="8">
    <location>
        <begin position="714"/>
        <end position="855"/>
    </location>
</feature>
<protein>
    <submittedName>
        <fullName evidence="9">Predicted Zn-dependent peptidase</fullName>
    </submittedName>
</protein>
<proteinExistence type="inferred from homology"/>
<keyword evidence="6" id="KW-0732">Signal</keyword>
<feature type="domain" description="Peptidase M16 N-terminal" evidence="7">
    <location>
        <begin position="132"/>
        <end position="230"/>
    </location>
</feature>
<feature type="chain" id="PRO_5012996739" evidence="6">
    <location>
        <begin position="23"/>
        <end position="963"/>
    </location>
</feature>
<comment type="similarity">
    <text evidence="1">Belongs to the peptidase M16 family.</text>
</comment>
<name>A0A1M4VNN2_9BACT</name>